<dbReference type="STRING" id="658167.SAMN04488135_112118"/>
<feature type="domain" description="BPL/LPL catalytic" evidence="1">
    <location>
        <begin position="27"/>
        <end position="223"/>
    </location>
</feature>
<dbReference type="PANTHER" id="PTHR43679:SF2">
    <property type="entry name" value="OCTANOYL-[GCVH]:PROTEIN N-OCTANOYLTRANSFERASE"/>
    <property type="match status" value="1"/>
</dbReference>
<evidence type="ECO:0000313" key="3">
    <source>
        <dbReference type="Proteomes" id="UP000184226"/>
    </source>
</evidence>
<name>A0A1M5Z5E4_9BURK</name>
<keyword evidence="3" id="KW-1185">Reference proteome</keyword>
<dbReference type="PANTHER" id="PTHR43679">
    <property type="entry name" value="OCTANOYLTRANSFERASE LIPM-RELATED"/>
    <property type="match status" value="1"/>
</dbReference>
<protein>
    <submittedName>
        <fullName evidence="2">Lipoate-protein ligase A</fullName>
    </submittedName>
</protein>
<reference evidence="2 3" key="1">
    <citation type="submission" date="2016-11" db="EMBL/GenBank/DDBJ databases">
        <authorList>
            <person name="Jaros S."/>
            <person name="Januszkiewicz K."/>
            <person name="Wedrychowicz H."/>
        </authorList>
    </citation>
    <scope>NUCLEOTIDE SEQUENCE [LARGE SCALE GENOMIC DNA]</scope>
    <source>
        <strain evidence="2 3">CGMCC 1.10190</strain>
    </source>
</reference>
<evidence type="ECO:0000259" key="1">
    <source>
        <dbReference type="PROSITE" id="PS51733"/>
    </source>
</evidence>
<dbReference type="EMBL" id="FQXE01000012">
    <property type="protein sequence ID" value="SHI19486.1"/>
    <property type="molecule type" value="Genomic_DNA"/>
</dbReference>
<keyword evidence="2" id="KW-0436">Ligase</keyword>
<organism evidence="2 3">
    <name type="scientific">Pollutimonas bauzanensis</name>
    <dbReference type="NCBI Taxonomy" id="658167"/>
    <lineage>
        <taxon>Bacteria</taxon>
        <taxon>Pseudomonadati</taxon>
        <taxon>Pseudomonadota</taxon>
        <taxon>Betaproteobacteria</taxon>
        <taxon>Burkholderiales</taxon>
        <taxon>Alcaligenaceae</taxon>
        <taxon>Pollutimonas</taxon>
    </lineage>
</organism>
<dbReference type="Proteomes" id="UP000184226">
    <property type="component" value="Unassembled WGS sequence"/>
</dbReference>
<dbReference type="Pfam" id="PF21948">
    <property type="entry name" value="LplA-B_cat"/>
    <property type="match status" value="1"/>
</dbReference>
<dbReference type="AlphaFoldDB" id="A0A1M5Z5E4"/>
<dbReference type="InterPro" id="IPR050664">
    <property type="entry name" value="Octanoyltrans_LipM/LipL"/>
</dbReference>
<dbReference type="SUPFAM" id="SSF55681">
    <property type="entry name" value="Class II aaRS and biotin synthetases"/>
    <property type="match status" value="1"/>
</dbReference>
<dbReference type="InterPro" id="IPR004143">
    <property type="entry name" value="BPL_LPL_catalytic"/>
</dbReference>
<dbReference type="PROSITE" id="PS51733">
    <property type="entry name" value="BPL_LPL_CATALYTIC"/>
    <property type="match status" value="1"/>
</dbReference>
<accession>A0A1M5Z5E4</accession>
<dbReference type="InterPro" id="IPR045864">
    <property type="entry name" value="aa-tRNA-synth_II/BPL/LPL"/>
</dbReference>
<dbReference type="GO" id="GO:0016874">
    <property type="term" value="F:ligase activity"/>
    <property type="evidence" value="ECO:0007669"/>
    <property type="project" value="UniProtKB-KW"/>
</dbReference>
<evidence type="ECO:0000313" key="2">
    <source>
        <dbReference type="EMBL" id="SHI19486.1"/>
    </source>
</evidence>
<dbReference type="Gene3D" id="3.30.930.10">
    <property type="entry name" value="Bira Bifunctional Protein, Domain 2"/>
    <property type="match status" value="1"/>
</dbReference>
<gene>
    <name evidence="2" type="ORF">SAMN04488135_112118</name>
</gene>
<sequence length="241" mass="25641">MPFQLSPPPAGLCQDARFDESLIAMAAQNGPMACVWESGQGLVVPRTYQRFESFAAACAEFAGLGWPVSVRQSGGGIVPQGPGIVNLSLAYAAQGKPLDHSDEAYLLICRVIAGALQEHGIVSQPQAVEGSFCDGRYNLAVGQGASARKIAGTAQLWRRHTLASTRDTVQMVLVHALILAAVDADALTACANRFEQAVGNHKRYGSDRIASLDELCNTPGHAREAFTLALKDSLRRQLVSP</sequence>
<proteinExistence type="predicted"/>